<dbReference type="AlphaFoldDB" id="A0A1E4TJJ5"/>
<dbReference type="PANTHER" id="PTHR23327">
    <property type="entry name" value="RING FINGER PROTEIN 127"/>
    <property type="match status" value="1"/>
</dbReference>
<dbReference type="Proteomes" id="UP000095023">
    <property type="component" value="Unassembled WGS sequence"/>
</dbReference>
<dbReference type="SMART" id="SM00184">
    <property type="entry name" value="RING"/>
    <property type="match status" value="1"/>
</dbReference>
<dbReference type="PROSITE" id="PS50089">
    <property type="entry name" value="ZF_RING_2"/>
    <property type="match status" value="1"/>
</dbReference>
<dbReference type="Pfam" id="PF03105">
    <property type="entry name" value="SPX"/>
    <property type="match status" value="1"/>
</dbReference>
<dbReference type="Pfam" id="PF13920">
    <property type="entry name" value="zf-C3HC4_3"/>
    <property type="match status" value="1"/>
</dbReference>
<dbReference type="GO" id="GO:0005829">
    <property type="term" value="C:cytosol"/>
    <property type="evidence" value="ECO:0007669"/>
    <property type="project" value="EnsemblFungi"/>
</dbReference>
<reference evidence="8" key="1">
    <citation type="submission" date="2016-02" db="EMBL/GenBank/DDBJ databases">
        <title>Comparative genomics of biotechnologically important yeasts.</title>
        <authorList>
            <consortium name="DOE Joint Genome Institute"/>
            <person name="Riley R."/>
            <person name="Haridas S."/>
            <person name="Wolfe K.H."/>
            <person name="Lopes M.R."/>
            <person name="Hittinger C.T."/>
            <person name="Goker M."/>
            <person name="Salamov A."/>
            <person name="Wisecaver J."/>
            <person name="Long T.M."/>
            <person name="Aerts A.L."/>
            <person name="Barry K."/>
            <person name="Choi C."/>
            <person name="Clum A."/>
            <person name="Coughlan A.Y."/>
            <person name="Deshpande S."/>
            <person name="Douglass A.P."/>
            <person name="Hanson S.J."/>
            <person name="Klenk H.-P."/>
            <person name="Labutti K."/>
            <person name="Lapidus A."/>
            <person name="Lindquist E."/>
            <person name="Lipzen A."/>
            <person name="Meier-Kolthoff J.P."/>
            <person name="Ohm R.A."/>
            <person name="Otillar R.P."/>
            <person name="Pangilinan J."/>
            <person name="Peng Y."/>
            <person name="Rokas A."/>
            <person name="Rosa C.A."/>
            <person name="Scheuner C."/>
            <person name="Sibirny A.A."/>
            <person name="Slot J.C."/>
            <person name="Stielow J.B."/>
            <person name="Sun H."/>
            <person name="Kurtzman C.P."/>
            <person name="Blackwell M."/>
            <person name="Jeffries T.W."/>
            <person name="Grigoriev I.V."/>
        </authorList>
    </citation>
    <scope>NUCLEOTIDE SEQUENCE [LARGE SCALE GENOMIC DNA]</scope>
    <source>
        <strain evidence="8">NRRL Y-17796</strain>
    </source>
</reference>
<evidence type="ECO:0000259" key="6">
    <source>
        <dbReference type="PROSITE" id="PS51382"/>
    </source>
</evidence>
<dbReference type="InterPro" id="IPR013083">
    <property type="entry name" value="Znf_RING/FYVE/PHD"/>
</dbReference>
<dbReference type="InterPro" id="IPR017907">
    <property type="entry name" value="Znf_RING_CS"/>
</dbReference>
<dbReference type="Gene3D" id="3.30.40.10">
    <property type="entry name" value="Zinc/RING finger domain, C3HC4 (zinc finger)"/>
    <property type="match status" value="1"/>
</dbReference>
<evidence type="ECO:0000313" key="7">
    <source>
        <dbReference type="EMBL" id="ODV91916.1"/>
    </source>
</evidence>
<evidence type="ECO:0000313" key="8">
    <source>
        <dbReference type="Proteomes" id="UP000095023"/>
    </source>
</evidence>
<dbReference type="GO" id="GO:0061630">
    <property type="term" value="F:ubiquitin protein ligase activity"/>
    <property type="evidence" value="ECO:0007669"/>
    <property type="project" value="EnsemblFungi"/>
</dbReference>
<dbReference type="PROSITE" id="PS00518">
    <property type="entry name" value="ZF_RING_1"/>
    <property type="match status" value="1"/>
</dbReference>
<evidence type="ECO:0000259" key="5">
    <source>
        <dbReference type="PROSITE" id="PS50089"/>
    </source>
</evidence>
<evidence type="ECO:0000256" key="1">
    <source>
        <dbReference type="ARBA" id="ARBA00022723"/>
    </source>
</evidence>
<dbReference type="PANTHER" id="PTHR23327:SF51">
    <property type="entry name" value="TRANSCRIPTIONAL REGULATOR OF YEAST FORM ADHERENCE 3"/>
    <property type="match status" value="1"/>
</dbReference>
<gene>
    <name evidence="7" type="ORF">CANCADRAFT_30208</name>
</gene>
<dbReference type="EMBL" id="KV453841">
    <property type="protein sequence ID" value="ODV91916.1"/>
    <property type="molecule type" value="Genomic_DNA"/>
</dbReference>
<evidence type="ECO:0000256" key="4">
    <source>
        <dbReference type="PROSITE-ProRule" id="PRU00175"/>
    </source>
</evidence>
<feature type="domain" description="RING-type" evidence="5">
    <location>
        <begin position="332"/>
        <end position="371"/>
    </location>
</feature>
<organism evidence="7 8">
    <name type="scientific">Tortispora caseinolytica NRRL Y-17796</name>
    <dbReference type="NCBI Taxonomy" id="767744"/>
    <lineage>
        <taxon>Eukaryota</taxon>
        <taxon>Fungi</taxon>
        <taxon>Dikarya</taxon>
        <taxon>Ascomycota</taxon>
        <taxon>Saccharomycotina</taxon>
        <taxon>Trigonopsidomycetes</taxon>
        <taxon>Trigonopsidales</taxon>
        <taxon>Trigonopsidaceae</taxon>
        <taxon>Tortispora</taxon>
    </lineage>
</organism>
<dbReference type="GO" id="GO:0008270">
    <property type="term" value="F:zinc ion binding"/>
    <property type="evidence" value="ECO:0007669"/>
    <property type="project" value="UniProtKB-KW"/>
</dbReference>
<dbReference type="GO" id="GO:1904352">
    <property type="term" value="P:positive regulation of protein catabolic process in the vacuole"/>
    <property type="evidence" value="ECO:0007669"/>
    <property type="project" value="EnsemblFungi"/>
</dbReference>
<evidence type="ECO:0000256" key="3">
    <source>
        <dbReference type="ARBA" id="ARBA00022833"/>
    </source>
</evidence>
<name>A0A1E4TJJ5_9ASCO</name>
<keyword evidence="8" id="KW-1185">Reference proteome</keyword>
<dbReference type="SUPFAM" id="SSF57850">
    <property type="entry name" value="RING/U-box"/>
    <property type="match status" value="1"/>
</dbReference>
<dbReference type="InterPro" id="IPR004331">
    <property type="entry name" value="SPX_dom"/>
</dbReference>
<keyword evidence="3" id="KW-0862">Zinc</keyword>
<feature type="domain" description="SPX" evidence="6">
    <location>
        <begin position="1"/>
        <end position="296"/>
    </location>
</feature>
<keyword evidence="1" id="KW-0479">Metal-binding</keyword>
<evidence type="ECO:0000256" key="2">
    <source>
        <dbReference type="ARBA" id="ARBA00022771"/>
    </source>
</evidence>
<dbReference type="PROSITE" id="PS51382">
    <property type="entry name" value="SPX"/>
    <property type="match status" value="1"/>
</dbReference>
<dbReference type="InterPro" id="IPR001841">
    <property type="entry name" value="Znf_RING"/>
</dbReference>
<protein>
    <recommendedName>
        <fullName evidence="9">RING-type domain-containing protein</fullName>
    </recommendedName>
</protein>
<sequence>MKFAKLLQSSFQEQQIPEEWAEHAIQYKALKKCLSQVVDELKLIGLEKETLGILLKWQDQINKNQSPAVSYTFEGDLQGFAPKIILKVDKASGLPVSAILNNYKIEELDEKTVGEPPEVIVSTDGPEYQRIEIKLKSDTRFFHMLRSEVADLQRLQKTQVEHFHGSISILAQELASTTNPYDGRKSKLDMTVWRSVFELYLEASIFFSTHERDLGTRTAEQADAQLTWFKNKLNEQKYSDQFKRKKNLLILKSFLDMNDQILKCLYFQKLNETAVRKILKKFDKRTALSSKDQFDDFFEYNGKYVESVSRTICFEISNELIRTIPQIDDYICMICSSIAYKPIKLACQHLFCLRCLVKLRRMNEDKCPLCRQSVVKAADARNLDTDLMKYMKLYFPRETKIKQRENDDEIMKEKFQQNGLDKPCCIM</sequence>
<proteinExistence type="predicted"/>
<evidence type="ECO:0008006" key="9">
    <source>
        <dbReference type="Google" id="ProtNLM"/>
    </source>
</evidence>
<keyword evidence="2 4" id="KW-0863">Zinc-finger</keyword>
<dbReference type="OrthoDB" id="5588846at2759"/>
<dbReference type="GO" id="GO:2000185">
    <property type="term" value="P:regulation of phosphate transmembrane transport"/>
    <property type="evidence" value="ECO:0007669"/>
    <property type="project" value="EnsemblFungi"/>
</dbReference>
<accession>A0A1E4TJJ5</accession>